<sequence length="72" mass="7821">MLTVVKLQSMRMAWVLRTSDALGVEGRDDCNFMGQRCWGEIGGSGVMVMEVGRVWAGGLLGAQSNSEHMVMS</sequence>
<dbReference type="Proteomes" id="UP001457282">
    <property type="component" value="Unassembled WGS sequence"/>
</dbReference>
<accession>A0AAW1VKE8</accession>
<keyword evidence="2" id="KW-1185">Reference proteome</keyword>
<dbReference type="AlphaFoldDB" id="A0AAW1VKE8"/>
<comment type="caution">
    <text evidence="1">The sequence shown here is derived from an EMBL/GenBank/DDBJ whole genome shotgun (WGS) entry which is preliminary data.</text>
</comment>
<gene>
    <name evidence="1" type="ORF">M0R45_001293</name>
</gene>
<name>A0AAW1VKE8_RUBAR</name>
<dbReference type="EMBL" id="JBEDUW010000241">
    <property type="protein sequence ID" value="KAK9903042.1"/>
    <property type="molecule type" value="Genomic_DNA"/>
</dbReference>
<evidence type="ECO:0000313" key="1">
    <source>
        <dbReference type="EMBL" id="KAK9903042.1"/>
    </source>
</evidence>
<evidence type="ECO:0000313" key="2">
    <source>
        <dbReference type="Proteomes" id="UP001457282"/>
    </source>
</evidence>
<organism evidence="1 2">
    <name type="scientific">Rubus argutus</name>
    <name type="common">Southern blackberry</name>
    <dbReference type="NCBI Taxonomy" id="59490"/>
    <lineage>
        <taxon>Eukaryota</taxon>
        <taxon>Viridiplantae</taxon>
        <taxon>Streptophyta</taxon>
        <taxon>Embryophyta</taxon>
        <taxon>Tracheophyta</taxon>
        <taxon>Spermatophyta</taxon>
        <taxon>Magnoliopsida</taxon>
        <taxon>eudicotyledons</taxon>
        <taxon>Gunneridae</taxon>
        <taxon>Pentapetalae</taxon>
        <taxon>rosids</taxon>
        <taxon>fabids</taxon>
        <taxon>Rosales</taxon>
        <taxon>Rosaceae</taxon>
        <taxon>Rosoideae</taxon>
        <taxon>Rosoideae incertae sedis</taxon>
        <taxon>Rubus</taxon>
    </lineage>
</organism>
<protein>
    <submittedName>
        <fullName evidence="1">Uncharacterized protein</fullName>
    </submittedName>
</protein>
<reference evidence="1 2" key="1">
    <citation type="journal article" date="2023" name="G3 (Bethesda)">
        <title>A chromosome-length genome assembly and annotation of blackberry (Rubus argutus, cv. 'Hillquist').</title>
        <authorList>
            <person name="Bruna T."/>
            <person name="Aryal R."/>
            <person name="Dudchenko O."/>
            <person name="Sargent D.J."/>
            <person name="Mead D."/>
            <person name="Buti M."/>
            <person name="Cavallini A."/>
            <person name="Hytonen T."/>
            <person name="Andres J."/>
            <person name="Pham M."/>
            <person name="Weisz D."/>
            <person name="Mascagni F."/>
            <person name="Usai G."/>
            <person name="Natali L."/>
            <person name="Bassil N."/>
            <person name="Fernandez G.E."/>
            <person name="Lomsadze A."/>
            <person name="Armour M."/>
            <person name="Olukolu B."/>
            <person name="Poorten T."/>
            <person name="Britton C."/>
            <person name="Davik J."/>
            <person name="Ashrafi H."/>
            <person name="Aiden E.L."/>
            <person name="Borodovsky M."/>
            <person name="Worthington M."/>
        </authorList>
    </citation>
    <scope>NUCLEOTIDE SEQUENCE [LARGE SCALE GENOMIC DNA]</scope>
    <source>
        <strain evidence="1">PI 553951</strain>
    </source>
</reference>
<proteinExistence type="predicted"/>